<feature type="region of interest" description="Disordered" evidence="1">
    <location>
        <begin position="2152"/>
        <end position="2171"/>
    </location>
</feature>
<feature type="domain" description="GAF" evidence="2">
    <location>
        <begin position="820"/>
        <end position="974"/>
    </location>
</feature>
<feature type="region of interest" description="Disordered" evidence="1">
    <location>
        <begin position="1806"/>
        <end position="1825"/>
    </location>
</feature>
<feature type="compositionally biased region" description="Low complexity" evidence="1">
    <location>
        <begin position="2125"/>
        <end position="2135"/>
    </location>
</feature>
<dbReference type="InterPro" id="IPR003018">
    <property type="entry name" value="GAF"/>
</dbReference>
<feature type="region of interest" description="Disordered" evidence="1">
    <location>
        <begin position="1167"/>
        <end position="1270"/>
    </location>
</feature>
<dbReference type="Pfam" id="PF13185">
    <property type="entry name" value="GAF_2"/>
    <property type="match status" value="1"/>
</dbReference>
<feature type="domain" description="GAF" evidence="2">
    <location>
        <begin position="654"/>
        <end position="799"/>
    </location>
</feature>
<keyword evidence="4" id="KW-1185">Reference proteome</keyword>
<feature type="compositionally biased region" description="Low complexity" evidence="1">
    <location>
        <begin position="1185"/>
        <end position="1205"/>
    </location>
</feature>
<dbReference type="PANTHER" id="PTHR43155:SF2">
    <property type="entry name" value="CYCLIC DI-GMP PHOSPHODIESTERASE PA4108"/>
    <property type="match status" value="1"/>
</dbReference>
<dbReference type="PANTHER" id="PTHR43155">
    <property type="entry name" value="CYCLIC DI-GMP PHOSPHODIESTERASE PA4108-RELATED"/>
    <property type="match status" value="1"/>
</dbReference>
<feature type="compositionally biased region" description="Basic and acidic residues" evidence="1">
    <location>
        <begin position="2160"/>
        <end position="2171"/>
    </location>
</feature>
<evidence type="ECO:0000313" key="3">
    <source>
        <dbReference type="EMBL" id="KAL1495386.1"/>
    </source>
</evidence>
<gene>
    <name evidence="3" type="ORF">AB1Y20_016755</name>
</gene>
<feature type="domain" description="GAF" evidence="2">
    <location>
        <begin position="496"/>
        <end position="640"/>
    </location>
</feature>
<feature type="domain" description="GAF" evidence="2">
    <location>
        <begin position="186"/>
        <end position="337"/>
    </location>
</feature>
<comment type="caution">
    <text evidence="3">The sequence shown here is derived from an EMBL/GenBank/DDBJ whole genome shotgun (WGS) entry which is preliminary data.</text>
</comment>
<feature type="domain" description="GAF" evidence="2">
    <location>
        <begin position="1559"/>
        <end position="1731"/>
    </location>
</feature>
<name>A0AB34I978_PRYPA</name>
<dbReference type="SMART" id="SM00065">
    <property type="entry name" value="GAF"/>
    <property type="match status" value="9"/>
</dbReference>
<feature type="domain" description="GAF" evidence="2">
    <location>
        <begin position="995"/>
        <end position="1138"/>
    </location>
</feature>
<feature type="region of interest" description="Disordered" evidence="1">
    <location>
        <begin position="1312"/>
        <end position="1354"/>
    </location>
</feature>
<feature type="compositionally biased region" description="Polar residues" evidence="1">
    <location>
        <begin position="1343"/>
        <end position="1353"/>
    </location>
</feature>
<organism evidence="3 4">
    <name type="scientific">Prymnesium parvum</name>
    <name type="common">Toxic golden alga</name>
    <dbReference type="NCBI Taxonomy" id="97485"/>
    <lineage>
        <taxon>Eukaryota</taxon>
        <taxon>Haptista</taxon>
        <taxon>Haptophyta</taxon>
        <taxon>Prymnesiophyceae</taxon>
        <taxon>Prymnesiales</taxon>
        <taxon>Prymnesiaceae</taxon>
        <taxon>Prymnesium</taxon>
    </lineage>
</organism>
<evidence type="ECO:0000256" key="1">
    <source>
        <dbReference type="SAM" id="MobiDB-lite"/>
    </source>
</evidence>
<reference evidence="3 4" key="1">
    <citation type="journal article" date="2024" name="Science">
        <title>Giant polyketide synthase enzymes in the biosynthesis of giant marine polyether toxins.</title>
        <authorList>
            <person name="Fallon T.R."/>
            <person name="Shende V.V."/>
            <person name="Wierzbicki I.H."/>
            <person name="Pendleton A.L."/>
            <person name="Watervoot N.F."/>
            <person name="Auber R.P."/>
            <person name="Gonzalez D.J."/>
            <person name="Wisecaver J.H."/>
            <person name="Moore B.S."/>
        </authorList>
    </citation>
    <scope>NUCLEOTIDE SEQUENCE [LARGE SCALE GENOMIC DNA]</scope>
    <source>
        <strain evidence="3 4">12B1</strain>
    </source>
</reference>
<feature type="domain" description="GAF" evidence="2">
    <location>
        <begin position="1965"/>
        <end position="2110"/>
    </location>
</feature>
<dbReference type="Gene3D" id="3.30.450.40">
    <property type="match status" value="10"/>
</dbReference>
<dbReference type="Proteomes" id="UP001515480">
    <property type="component" value="Unassembled WGS sequence"/>
</dbReference>
<dbReference type="Pfam" id="PF01590">
    <property type="entry name" value="GAF"/>
    <property type="match status" value="7"/>
</dbReference>
<feature type="domain" description="GAF" evidence="2">
    <location>
        <begin position="1756"/>
        <end position="1944"/>
    </location>
</feature>
<protein>
    <recommendedName>
        <fullName evidence="2">GAF domain-containing protein</fullName>
    </recommendedName>
</protein>
<dbReference type="InterPro" id="IPR029016">
    <property type="entry name" value="GAF-like_dom_sf"/>
</dbReference>
<feature type="compositionally biased region" description="Pro residues" evidence="1">
    <location>
        <begin position="1318"/>
        <end position="1341"/>
    </location>
</feature>
<dbReference type="EMBL" id="JBGBPQ010000032">
    <property type="protein sequence ID" value="KAL1495386.1"/>
    <property type="molecule type" value="Genomic_DNA"/>
</dbReference>
<evidence type="ECO:0000259" key="2">
    <source>
        <dbReference type="SMART" id="SM00065"/>
    </source>
</evidence>
<feature type="region of interest" description="Disordered" evidence="1">
    <location>
        <begin position="2116"/>
        <end position="2147"/>
    </location>
</feature>
<accession>A0AB34I978</accession>
<sequence length="2171" mass="236634">MVAGEAVKMQMEEVCAPPFPLVPCRLAQDTQRSRVQHVSRFSPTGSTVLEMMERIRSFATHLNNSLWTLQEGEQRQAWPLRAGLAGHAAQTGQPEYFAYARAEDGYHPEVDLKTHGALLVVPLPLAVLEVAGRPANYRFGDLGVDDLPPLVHFGTGIGVSLANAVQHEAVLDAYEMEQELLKFMKTLATFLDESAVSTYVRQWLLKHINVDRATLFFVDRPSKQLWFKMAERAREIRFPMHVGLAGHVATTGELLNIANAYEDARFNQEVDRKSGYCTKSILAVPLRTPDRKVIGVVELINKVSSGHFDQRDEQICTKVADVVAVALQNCRMQAKLVAAGSCFHQCSVEMGEGAAAQAPRERGVLEGKAAEMLKCEAAFSYIFDAERDELVFHRRGESDEQTQRIPTSGSSVIGQVRTALCVPLSKPAGAPFGALLCVNRHGGRRFVREDEGMARNLGVQGGSMLHNVHLYAKTLRARLQADSLLEITRSLNSTLEPDALAQVALARARELTDSERGAVFLVDDVTRQLYSKLADGVTEIRISLKQGVAGWAASHGETVNIKNAYEDERFDEAVDHRTGFRTRSILCMPILSREKEVIGVTQLINKRSGIYGLDDESTLAAFTQQMSVALENSRLYQRAFSLYDYLCTLQAHTDFQTTLRSLTTVAASLLSCAKVCLYVHVRRNSQLSSRFTEGMNDFVLHQHCGVPGAVFFTGHDTQLDDPTVSEVWSPEADLRTGFKTRSVLCVPVRLPSSQQTVGVLEALNKRVARFTSEDRRTLKVIASLSALVLHAWRATELKRLREQQLDAERVLCLAISGLSSLSTITKELQTLRDPSLLNCASFHVIVLDNNELIFKDEAFNSLRRADVHRGITGHAARTGEAVLTADMLADDMYDAQVDGSASESRQSLLVVPVRDGSGRVVALLQCVNKLDTGVEPYEPGARPSFDAADLAFLEHVATLIALAVKRAAAKISADVDLDRSRALFELSHELTAQTDEKGVMQAIRRRCCKLFDCQRATLFTFDSSRDFLLSISAEDDESDNRFPSRAGLTGHVAHSGEAVSLHEAYQDPRFNPSIDWQAGYRIRSFLCMPFRSVDSKPSAGPRQVGRDEFDQTDSRMLRKVCANVAVTLHNMRSVELLQKLTEDATGVARKRGIALQWTRSLALARRASAQLPAEPRRRSSDCRPAAGSEAAAADGKASSAPHADAPLPPPHSPARSPKPRSPRVGANLAPLPLSRASSRMDEHSSLDLDQGEPSESFRRAEAEPSNKEHADSLLKTMGPDLLAVYVHRLRQKVPHALTTDDVPAISALLHETTQAVSPSPPRTTAAPPPHLSPPARPPPRPTNASCPRLSTASPPHAAQLGAMATRSAGTSAWESTKRLRALLDLMLANVVNEGDETALLTAAAQCASVMTSADSVRIFVMDQGAIWFSTPEAGRQHHPLEEAGLAGYVAEVKQNIALDQNAVLHPHFNREVDWGLAEDPAAMLCGPVRDVDGSVTGVVVAGKAAAGPFSIEDRVVLEAVGKMAITTLRQAQKIARDRLDCRAANELLSTLSTLDKDTPAETVLRVLGQHARALLNCARCRVFLCNPKQKVLVYLDAKHRSEPLPRRSLLADLAFSTRNESMLHRVDCEWGKGIVGHVAMHGQPMCANCVRKDSHFDAAIDSGTAEDGAFLECESVLAMPVRSHDGSTGAVIELLDKHEGWFDPTDHNILRRVAELCAKEIAANVELAHVRRVKAQSDVLIHTCETLNVPIHNILSGESGLDQLQRELTWRCMMLVNAEHCALYMVRTAGSIELELVAHTHRTPLQTAEGTPQGAPQGELTPEGNGAAPDIRFARGRGLVGSVAEASSVKLIEEPAAEPQFDPTTDDPLNILGEGDGIHSMGIVAVPDPSAKDECIAVLQVFNKQTKGAFEAKKFDDGDARVLVVYGRLVGWVMSHVSSIAKMTESVSSTSKMLDFAVAVIANLQPQSLYHNITTLAGQLVPCDWATLYLADDSNSKVLYQLLEGRPSGPVVKAGEGAPGLVAQALESVVLRSAQTHPRFTPDLYGDYAGQVREVLAMPLCDMNAELKGVLELVNRSSGSFSKTDEEQLQLYCKICGISMLSARTLENAQRAAAADKTSASGCRSSSVEEPSVPVAEKGAVQPRLLSDQRLSTRSALDARSYRAADDLSKP</sequence>
<evidence type="ECO:0000313" key="4">
    <source>
        <dbReference type="Proteomes" id="UP001515480"/>
    </source>
</evidence>
<dbReference type="SUPFAM" id="SSF55781">
    <property type="entry name" value="GAF domain-like"/>
    <property type="match status" value="11"/>
</dbReference>
<feature type="compositionally biased region" description="Basic and acidic residues" evidence="1">
    <location>
        <begin position="1255"/>
        <end position="1270"/>
    </location>
</feature>
<proteinExistence type="predicted"/>
<feature type="domain" description="GAF" evidence="2">
    <location>
        <begin position="1395"/>
        <end position="1538"/>
    </location>
</feature>